<feature type="transmembrane region" description="Helical" evidence="2">
    <location>
        <begin position="101"/>
        <end position="123"/>
    </location>
</feature>
<evidence type="ECO:0000256" key="2">
    <source>
        <dbReference type="SAM" id="Phobius"/>
    </source>
</evidence>
<feature type="transmembrane region" description="Helical" evidence="2">
    <location>
        <begin position="143"/>
        <end position="163"/>
    </location>
</feature>
<sequence length="231" mass="24323">MTTRPPQGFGPTGDQPADVTQPVRGYDATGPIPQEWPAQQAVLAPPPPPAAPSRGGLRTMVIAFAVGSLVLVALGVYANLHDPTGQALNISGFSDGLHAKAWLATLAVVLTVVQLLSALAMWGKLPGVRGDGKVVAALHRWCGRAAVVVSLPVAAHCLYALGFDTASPRVLIHSLLGCFFYGIFVAKMIVLSRDDKPGWALPVLGGLAFTGLTGLWLTSSLWFFTEFGVRF</sequence>
<dbReference type="EMBL" id="SNXZ01000005">
    <property type="protein sequence ID" value="TDP94867.1"/>
    <property type="molecule type" value="Genomic_DNA"/>
</dbReference>
<dbReference type="Pfam" id="PF20139">
    <property type="entry name" value="DUF6529"/>
    <property type="match status" value="1"/>
</dbReference>
<accession>A0A4R6S6P5</accession>
<dbReference type="Proteomes" id="UP000295444">
    <property type="component" value="Unassembled WGS sequence"/>
</dbReference>
<keyword evidence="4" id="KW-1185">Reference proteome</keyword>
<comment type="caution">
    <text evidence="3">The sequence shown here is derived from an EMBL/GenBank/DDBJ whole genome shotgun (WGS) entry which is preliminary data.</text>
</comment>
<feature type="region of interest" description="Disordered" evidence="1">
    <location>
        <begin position="1"/>
        <end position="33"/>
    </location>
</feature>
<evidence type="ECO:0000313" key="4">
    <source>
        <dbReference type="Proteomes" id="UP000295444"/>
    </source>
</evidence>
<name>A0A4R6S6P5_LABRH</name>
<keyword evidence="2" id="KW-0812">Transmembrane</keyword>
<evidence type="ECO:0000256" key="1">
    <source>
        <dbReference type="SAM" id="MobiDB-lite"/>
    </source>
</evidence>
<gene>
    <name evidence="3" type="ORF">EV186_10599</name>
</gene>
<dbReference type="RefSeq" id="WP_243754305.1">
    <property type="nucleotide sequence ID" value="NZ_SNXZ01000005.1"/>
</dbReference>
<organism evidence="3 4">
    <name type="scientific">Labedaea rhizosphaerae</name>
    <dbReference type="NCBI Taxonomy" id="598644"/>
    <lineage>
        <taxon>Bacteria</taxon>
        <taxon>Bacillati</taxon>
        <taxon>Actinomycetota</taxon>
        <taxon>Actinomycetes</taxon>
        <taxon>Pseudonocardiales</taxon>
        <taxon>Pseudonocardiaceae</taxon>
        <taxon>Labedaea</taxon>
    </lineage>
</organism>
<feature type="transmembrane region" description="Helical" evidence="2">
    <location>
        <begin position="170"/>
        <end position="191"/>
    </location>
</feature>
<proteinExistence type="predicted"/>
<dbReference type="AlphaFoldDB" id="A0A4R6S6P5"/>
<protein>
    <submittedName>
        <fullName evidence="3">Uncharacterized protein</fullName>
    </submittedName>
</protein>
<keyword evidence="2" id="KW-1133">Transmembrane helix</keyword>
<feature type="transmembrane region" description="Helical" evidence="2">
    <location>
        <begin position="60"/>
        <end position="80"/>
    </location>
</feature>
<feature type="transmembrane region" description="Helical" evidence="2">
    <location>
        <begin position="203"/>
        <end position="224"/>
    </location>
</feature>
<evidence type="ECO:0000313" key="3">
    <source>
        <dbReference type="EMBL" id="TDP94867.1"/>
    </source>
</evidence>
<keyword evidence="2" id="KW-0472">Membrane</keyword>
<reference evidence="3 4" key="1">
    <citation type="submission" date="2019-03" db="EMBL/GenBank/DDBJ databases">
        <title>Genomic Encyclopedia of Type Strains, Phase IV (KMG-IV): sequencing the most valuable type-strain genomes for metagenomic binning, comparative biology and taxonomic classification.</title>
        <authorList>
            <person name="Goeker M."/>
        </authorList>
    </citation>
    <scope>NUCLEOTIDE SEQUENCE [LARGE SCALE GENOMIC DNA]</scope>
    <source>
        <strain evidence="3 4">DSM 45361</strain>
    </source>
</reference>
<dbReference type="InterPro" id="IPR045382">
    <property type="entry name" value="DUF6529"/>
</dbReference>